<keyword evidence="3 6" id="KW-0812">Transmembrane</keyword>
<comment type="subcellular location">
    <subcellularLocation>
        <location evidence="1">Cell membrane</location>
        <topology evidence="1">Multi-pass membrane protein</topology>
    </subcellularLocation>
</comment>
<dbReference type="SUPFAM" id="SSF103473">
    <property type="entry name" value="MFS general substrate transporter"/>
    <property type="match status" value="1"/>
</dbReference>
<keyword evidence="5 6" id="KW-0472">Membrane</keyword>
<keyword evidence="2" id="KW-1003">Cell membrane</keyword>
<feature type="transmembrane region" description="Helical" evidence="6">
    <location>
        <begin position="281"/>
        <end position="300"/>
    </location>
</feature>
<dbReference type="Gene3D" id="1.20.1250.20">
    <property type="entry name" value="MFS general substrate transporter like domains"/>
    <property type="match status" value="1"/>
</dbReference>
<dbReference type="CDD" id="cd17324">
    <property type="entry name" value="MFS_NepI_like"/>
    <property type="match status" value="1"/>
</dbReference>
<dbReference type="InterPro" id="IPR011701">
    <property type="entry name" value="MFS"/>
</dbReference>
<dbReference type="InterPro" id="IPR036259">
    <property type="entry name" value="MFS_trans_sf"/>
</dbReference>
<dbReference type="EMBL" id="CP049331">
    <property type="protein sequence ID" value="QIH43226.1"/>
    <property type="molecule type" value="Genomic_DNA"/>
</dbReference>
<feature type="transmembrane region" description="Helical" evidence="6">
    <location>
        <begin position="54"/>
        <end position="73"/>
    </location>
</feature>
<dbReference type="PANTHER" id="PTHR43124">
    <property type="entry name" value="PURINE EFFLUX PUMP PBUE"/>
    <property type="match status" value="1"/>
</dbReference>
<feature type="transmembrane region" description="Helical" evidence="6">
    <location>
        <begin position="369"/>
        <end position="387"/>
    </location>
</feature>
<keyword evidence="8" id="KW-0813">Transport</keyword>
<accession>A0A6G7CME7</accession>
<dbReference type="InterPro" id="IPR050189">
    <property type="entry name" value="MFS_Efflux_Transporters"/>
</dbReference>
<feature type="transmembrane region" description="Helical" evidence="6">
    <location>
        <begin position="214"/>
        <end position="234"/>
    </location>
</feature>
<dbReference type="AlphaFoldDB" id="A0A6G7CME7"/>
<evidence type="ECO:0000256" key="2">
    <source>
        <dbReference type="ARBA" id="ARBA00022475"/>
    </source>
</evidence>
<reference evidence="8 9" key="1">
    <citation type="submission" date="2020-02" db="EMBL/GenBank/DDBJ databases">
        <title>A complete genome of a marine bacterium Vibrio sp. ZWAL4003 isolated from the mangrove sediment with the ability to degrade polysaccharides.</title>
        <authorList>
            <person name="Wu J."/>
            <person name="Qu W."/>
            <person name="Zeng R."/>
        </authorList>
    </citation>
    <scope>NUCLEOTIDE SEQUENCE [LARGE SCALE GENOMIC DNA]</scope>
    <source>
        <strain evidence="8 9">ZWAL4003</strain>
    </source>
</reference>
<evidence type="ECO:0000256" key="4">
    <source>
        <dbReference type="ARBA" id="ARBA00022989"/>
    </source>
</evidence>
<dbReference type="GO" id="GO:0005886">
    <property type="term" value="C:plasma membrane"/>
    <property type="evidence" value="ECO:0007669"/>
    <property type="project" value="UniProtKB-SubCell"/>
</dbReference>
<feature type="transmembrane region" description="Helical" evidence="6">
    <location>
        <begin position="171"/>
        <end position="193"/>
    </location>
</feature>
<feature type="domain" description="Major facilitator superfamily (MFS) profile" evidence="7">
    <location>
        <begin position="19"/>
        <end position="393"/>
    </location>
</feature>
<feature type="transmembrane region" description="Helical" evidence="6">
    <location>
        <begin position="144"/>
        <end position="165"/>
    </location>
</feature>
<feature type="transmembrane region" description="Helical" evidence="6">
    <location>
        <begin position="110"/>
        <end position="132"/>
    </location>
</feature>
<feature type="transmembrane region" description="Helical" evidence="6">
    <location>
        <begin position="306"/>
        <end position="326"/>
    </location>
</feature>
<evidence type="ECO:0000256" key="3">
    <source>
        <dbReference type="ARBA" id="ARBA00022692"/>
    </source>
</evidence>
<dbReference type="PANTHER" id="PTHR43124:SF4">
    <property type="entry name" value="SUGAR EFFLUX TRANSPORTER"/>
    <property type="match status" value="1"/>
</dbReference>
<keyword evidence="4 6" id="KW-1133">Transmembrane helix</keyword>
<organism evidence="8 9">
    <name type="scientific">Vibrio ziniensis</name>
    <dbReference type="NCBI Taxonomy" id="2711221"/>
    <lineage>
        <taxon>Bacteria</taxon>
        <taxon>Pseudomonadati</taxon>
        <taxon>Pseudomonadota</taxon>
        <taxon>Gammaproteobacteria</taxon>
        <taxon>Vibrionales</taxon>
        <taxon>Vibrionaceae</taxon>
        <taxon>Vibrio</taxon>
    </lineage>
</organism>
<keyword evidence="8" id="KW-0762">Sugar transport</keyword>
<gene>
    <name evidence="8" type="ORF">G5S32_09440</name>
</gene>
<evidence type="ECO:0000256" key="1">
    <source>
        <dbReference type="ARBA" id="ARBA00004651"/>
    </source>
</evidence>
<keyword evidence="9" id="KW-1185">Reference proteome</keyword>
<feature type="transmembrane region" description="Helical" evidence="6">
    <location>
        <begin position="254"/>
        <end position="274"/>
    </location>
</feature>
<protein>
    <submittedName>
        <fullName evidence="8">Sugar transporter</fullName>
    </submittedName>
</protein>
<evidence type="ECO:0000256" key="6">
    <source>
        <dbReference type="SAM" id="Phobius"/>
    </source>
</evidence>
<dbReference type="Pfam" id="PF07690">
    <property type="entry name" value="MFS_1"/>
    <property type="match status" value="1"/>
</dbReference>
<dbReference type="NCBIfam" id="NF002921">
    <property type="entry name" value="PRK03545.1"/>
    <property type="match status" value="1"/>
</dbReference>
<dbReference type="InterPro" id="IPR020846">
    <property type="entry name" value="MFS_dom"/>
</dbReference>
<feature type="transmembrane region" description="Helical" evidence="6">
    <location>
        <begin position="20"/>
        <end position="42"/>
    </location>
</feature>
<dbReference type="KEGG" id="vzi:G5S32_09440"/>
<dbReference type="Proteomes" id="UP000503003">
    <property type="component" value="Chromosome 1"/>
</dbReference>
<dbReference type="PROSITE" id="PS50850">
    <property type="entry name" value="MFS"/>
    <property type="match status" value="1"/>
</dbReference>
<dbReference type="GO" id="GO:0022857">
    <property type="term" value="F:transmembrane transporter activity"/>
    <property type="evidence" value="ECO:0007669"/>
    <property type="project" value="InterPro"/>
</dbReference>
<name>A0A6G7CME7_9VIBR</name>
<feature type="transmembrane region" description="Helical" evidence="6">
    <location>
        <begin position="85"/>
        <end position="104"/>
    </location>
</feature>
<evidence type="ECO:0000256" key="5">
    <source>
        <dbReference type="ARBA" id="ARBA00023136"/>
    </source>
</evidence>
<evidence type="ECO:0000259" key="7">
    <source>
        <dbReference type="PROSITE" id="PS50850"/>
    </source>
</evidence>
<evidence type="ECO:0000313" key="8">
    <source>
        <dbReference type="EMBL" id="QIH43226.1"/>
    </source>
</evidence>
<evidence type="ECO:0000313" key="9">
    <source>
        <dbReference type="Proteomes" id="UP000503003"/>
    </source>
</evidence>
<feature type="transmembrane region" description="Helical" evidence="6">
    <location>
        <begin position="338"/>
        <end position="363"/>
    </location>
</feature>
<sequence length="396" mass="43193">MTQTMSATNDNSRRSQYLRVFALGFSGFIFNTTEFVPVGLLSDIANDFSISTASVGWMLTIYAWIVASMSLPMMMITSRIERKKLLLGLFALFIASHCLSVFAWNFEILVASRIGIAFAHAVFWSITASIAIRVAPPGKKTFALSILATGTSLAMVLGVPLGRIIGQWLGWRVTFGVIGITALIIMFTLYRLLPVMPSLFTGSMKKLPELLKNPALMGLYLFIFMIFTAHYTAYSYIEPFLKVIGSLSENFTTFLLLLFGAAGILGSVIFGNLGDRPNTPILVGCTATVMVCTALIYFAVPHLWSISILLVVWSAALMIVSLVMQVKVLNIDANASDMIMSMFSGIINLGIGAGALIGGKVILLMSLEGIGYVSALFALLSLVWIVFMMKRYSAIR</sequence>
<proteinExistence type="predicted"/>